<evidence type="ECO:0000256" key="1">
    <source>
        <dbReference type="SAM" id="MobiDB-lite"/>
    </source>
</evidence>
<keyword evidence="2" id="KW-0472">Membrane</keyword>
<organism evidence="3 4">
    <name type="scientific">Drosophila navojoa</name>
    <name type="common">Fruit fly</name>
    <dbReference type="NCBI Taxonomy" id="7232"/>
    <lineage>
        <taxon>Eukaryota</taxon>
        <taxon>Metazoa</taxon>
        <taxon>Ecdysozoa</taxon>
        <taxon>Arthropoda</taxon>
        <taxon>Hexapoda</taxon>
        <taxon>Insecta</taxon>
        <taxon>Pterygota</taxon>
        <taxon>Neoptera</taxon>
        <taxon>Endopterygota</taxon>
        <taxon>Diptera</taxon>
        <taxon>Brachycera</taxon>
        <taxon>Muscomorpha</taxon>
        <taxon>Ephydroidea</taxon>
        <taxon>Drosophilidae</taxon>
        <taxon>Drosophila</taxon>
    </lineage>
</organism>
<protein>
    <submittedName>
        <fullName evidence="3">Uncharacterized protein</fullName>
    </submittedName>
</protein>
<evidence type="ECO:0000313" key="4">
    <source>
        <dbReference type="Proteomes" id="UP000295192"/>
    </source>
</evidence>
<evidence type="ECO:0000256" key="2">
    <source>
        <dbReference type="SAM" id="Phobius"/>
    </source>
</evidence>
<name>A0A484B8A0_DRONA</name>
<evidence type="ECO:0000313" key="3">
    <source>
        <dbReference type="EMBL" id="TDG44081.1"/>
    </source>
</evidence>
<keyword evidence="2" id="KW-1133">Transmembrane helix</keyword>
<dbReference type="AlphaFoldDB" id="A0A484B8A0"/>
<keyword evidence="4" id="KW-1185">Reference proteome</keyword>
<comment type="caution">
    <text evidence="3">The sequence shown here is derived from an EMBL/GenBank/DDBJ whole genome shotgun (WGS) entry which is preliminary data.</text>
</comment>
<reference evidence="3 4" key="1">
    <citation type="journal article" date="2019" name="J. Hered.">
        <title>An Improved Genome Assembly for Drosophila navojoa, the Basal Species in the mojavensis Cluster.</title>
        <authorList>
            <person name="Vanderlinde T."/>
            <person name="Dupim E.G."/>
            <person name="Nazario-Yepiz N.O."/>
            <person name="Carvalho A.B."/>
        </authorList>
    </citation>
    <scope>NUCLEOTIDE SEQUENCE [LARGE SCALE GENOMIC DNA]</scope>
    <source>
        <strain evidence="3">Navoj_Jal97</strain>
        <tissue evidence="3">Whole organism</tissue>
    </source>
</reference>
<feature type="compositionally biased region" description="Gly residues" evidence="1">
    <location>
        <begin position="11"/>
        <end position="20"/>
    </location>
</feature>
<sequence length="112" mass="11584">MILQRSLNHRGGSGGAGVSAGGAEAAKRSDTLAVPYLKFNFNLRQLCSSPSPSSSLSSRAAVNARITSSAQLINSRSPEQQQPQLSISTISIAIAISICICIGLTQPIKSAT</sequence>
<feature type="transmembrane region" description="Helical" evidence="2">
    <location>
        <begin position="85"/>
        <end position="105"/>
    </location>
</feature>
<dbReference type="EMBL" id="LSRL02000119">
    <property type="protein sequence ID" value="TDG44081.1"/>
    <property type="molecule type" value="Genomic_DNA"/>
</dbReference>
<proteinExistence type="predicted"/>
<keyword evidence="2" id="KW-0812">Transmembrane</keyword>
<accession>A0A484B8A0</accession>
<gene>
    <name evidence="3" type="ORF">AWZ03_009506</name>
</gene>
<dbReference type="Proteomes" id="UP000295192">
    <property type="component" value="Unassembled WGS sequence"/>
</dbReference>
<feature type="region of interest" description="Disordered" evidence="1">
    <location>
        <begin position="1"/>
        <end position="21"/>
    </location>
</feature>